<evidence type="ECO:0000313" key="9">
    <source>
        <dbReference type="Proteomes" id="UP000570166"/>
    </source>
</evidence>
<sequence>MSLRTIRILLWLPLVGFLIVLGLVFTGLIRPHDASIRSQMVGRPLPAFSLPSTRPRQPPLTSASFADGKVRLVNIFASWCVPCVVEMPQLAQLKQAGVAIEGIASRDTPADSLAFLQRNGDPYDRIGDDKTSAAQIAIGSSGVPETYVVDGKGVIRAQHIGPIQPQDVADILAAVRDAQ</sequence>
<evidence type="ECO:0000256" key="2">
    <source>
        <dbReference type="ARBA" id="ARBA00007758"/>
    </source>
</evidence>
<accession>A0A838LC97</accession>
<keyword evidence="3" id="KW-0201">Cytochrome c-type biogenesis</keyword>
<comment type="similarity">
    <text evidence="2">Belongs to the thioredoxin family. DsbE subfamily.</text>
</comment>
<name>A0A838LC97_9SPHN</name>
<dbReference type="GO" id="GO:0017004">
    <property type="term" value="P:cytochrome complex assembly"/>
    <property type="evidence" value="ECO:0007669"/>
    <property type="project" value="UniProtKB-KW"/>
</dbReference>
<evidence type="ECO:0000256" key="1">
    <source>
        <dbReference type="ARBA" id="ARBA00004196"/>
    </source>
</evidence>
<keyword evidence="6" id="KW-0812">Transmembrane</keyword>
<dbReference type="InterPro" id="IPR013740">
    <property type="entry name" value="Redoxin"/>
</dbReference>
<dbReference type="PANTHER" id="PTHR42852">
    <property type="entry name" value="THIOL:DISULFIDE INTERCHANGE PROTEIN DSBE"/>
    <property type="match status" value="1"/>
</dbReference>
<dbReference type="InterPro" id="IPR036249">
    <property type="entry name" value="Thioredoxin-like_sf"/>
</dbReference>
<dbReference type="EMBL" id="JACEIB010000027">
    <property type="protein sequence ID" value="MBA2936480.1"/>
    <property type="molecule type" value="Genomic_DNA"/>
</dbReference>
<dbReference type="InterPro" id="IPR004799">
    <property type="entry name" value="Periplasmic_diS_OxRdtase_DsbE"/>
</dbReference>
<evidence type="ECO:0000256" key="6">
    <source>
        <dbReference type="SAM" id="Phobius"/>
    </source>
</evidence>
<feature type="transmembrane region" description="Helical" evidence="6">
    <location>
        <begin position="6"/>
        <end position="29"/>
    </location>
</feature>
<feature type="domain" description="Thioredoxin" evidence="7">
    <location>
        <begin position="39"/>
        <end position="179"/>
    </location>
</feature>
<dbReference type="RefSeq" id="WP_160364322.1">
    <property type="nucleotide sequence ID" value="NZ_JACEIB010000027.1"/>
</dbReference>
<dbReference type="CDD" id="cd03010">
    <property type="entry name" value="TlpA_like_DsbE"/>
    <property type="match status" value="1"/>
</dbReference>
<dbReference type="AlphaFoldDB" id="A0A838LC97"/>
<dbReference type="InterPro" id="IPR017937">
    <property type="entry name" value="Thioredoxin_CS"/>
</dbReference>
<evidence type="ECO:0000259" key="7">
    <source>
        <dbReference type="PROSITE" id="PS51352"/>
    </source>
</evidence>
<organism evidence="8 9">
    <name type="scientific">Sphingomonas chungangi</name>
    <dbReference type="NCBI Taxonomy" id="2683589"/>
    <lineage>
        <taxon>Bacteria</taxon>
        <taxon>Pseudomonadati</taxon>
        <taxon>Pseudomonadota</taxon>
        <taxon>Alphaproteobacteria</taxon>
        <taxon>Sphingomonadales</taxon>
        <taxon>Sphingomonadaceae</taxon>
        <taxon>Sphingomonas</taxon>
    </lineage>
</organism>
<dbReference type="PROSITE" id="PS00194">
    <property type="entry name" value="THIOREDOXIN_1"/>
    <property type="match status" value="1"/>
</dbReference>
<evidence type="ECO:0000313" key="8">
    <source>
        <dbReference type="EMBL" id="MBA2936480.1"/>
    </source>
</evidence>
<evidence type="ECO:0000256" key="4">
    <source>
        <dbReference type="ARBA" id="ARBA00023157"/>
    </source>
</evidence>
<dbReference type="PROSITE" id="PS51352">
    <property type="entry name" value="THIOREDOXIN_2"/>
    <property type="match status" value="1"/>
</dbReference>
<dbReference type="InterPro" id="IPR013766">
    <property type="entry name" value="Thioredoxin_domain"/>
</dbReference>
<dbReference type="SUPFAM" id="SSF52833">
    <property type="entry name" value="Thioredoxin-like"/>
    <property type="match status" value="1"/>
</dbReference>
<keyword evidence="6" id="KW-0472">Membrane</keyword>
<keyword evidence="9" id="KW-1185">Reference proteome</keyword>
<keyword evidence="4" id="KW-1015">Disulfide bond</keyword>
<comment type="subcellular location">
    <subcellularLocation>
        <location evidence="1">Cell envelope</location>
    </subcellularLocation>
</comment>
<dbReference type="PANTHER" id="PTHR42852:SF6">
    <property type="entry name" value="THIOL:DISULFIDE INTERCHANGE PROTEIN DSBE"/>
    <property type="match status" value="1"/>
</dbReference>
<dbReference type="Gene3D" id="3.40.30.10">
    <property type="entry name" value="Glutaredoxin"/>
    <property type="match status" value="1"/>
</dbReference>
<comment type="caution">
    <text evidence="8">The sequence shown here is derived from an EMBL/GenBank/DDBJ whole genome shotgun (WGS) entry which is preliminary data.</text>
</comment>
<keyword evidence="5" id="KW-0676">Redox-active center</keyword>
<proteinExistence type="inferred from homology"/>
<gene>
    <name evidence="8" type="ORF">HZF05_20545</name>
</gene>
<dbReference type="GO" id="GO:0030288">
    <property type="term" value="C:outer membrane-bounded periplasmic space"/>
    <property type="evidence" value="ECO:0007669"/>
    <property type="project" value="InterPro"/>
</dbReference>
<keyword evidence="6" id="KW-1133">Transmembrane helix</keyword>
<dbReference type="GO" id="GO:0015036">
    <property type="term" value="F:disulfide oxidoreductase activity"/>
    <property type="evidence" value="ECO:0007669"/>
    <property type="project" value="InterPro"/>
</dbReference>
<dbReference type="Pfam" id="PF08534">
    <property type="entry name" value="Redoxin"/>
    <property type="match status" value="1"/>
</dbReference>
<reference evidence="8 9" key="1">
    <citation type="submission" date="2020-07" db="EMBL/GenBank/DDBJ databases">
        <authorList>
            <person name="Sun Q."/>
        </authorList>
    </citation>
    <scope>NUCLEOTIDE SEQUENCE [LARGE SCALE GENOMIC DNA]</scope>
    <source>
        <strain evidence="8 9">CGMCC 1.13654</strain>
    </source>
</reference>
<protein>
    <submittedName>
        <fullName evidence="8">DsbE family thiol:disulfide interchange protein</fullName>
    </submittedName>
</protein>
<evidence type="ECO:0000256" key="3">
    <source>
        <dbReference type="ARBA" id="ARBA00022748"/>
    </source>
</evidence>
<dbReference type="InterPro" id="IPR050553">
    <property type="entry name" value="Thioredoxin_ResA/DsbE_sf"/>
</dbReference>
<dbReference type="Proteomes" id="UP000570166">
    <property type="component" value="Unassembled WGS sequence"/>
</dbReference>
<evidence type="ECO:0000256" key="5">
    <source>
        <dbReference type="ARBA" id="ARBA00023284"/>
    </source>
</evidence>